<comment type="subcellular location">
    <subcellularLocation>
        <location evidence="1">Membrane</location>
        <topology evidence="1">Multi-pass membrane protein</topology>
    </subcellularLocation>
</comment>
<evidence type="ECO:0000313" key="9">
    <source>
        <dbReference type="Proteomes" id="UP001157160"/>
    </source>
</evidence>
<feature type="coiled-coil region" evidence="5">
    <location>
        <begin position="194"/>
        <end position="221"/>
    </location>
</feature>
<keyword evidence="3 6" id="KW-1133">Transmembrane helix</keyword>
<dbReference type="EMBL" id="BSUL01000001">
    <property type="protein sequence ID" value="GMA27494.1"/>
    <property type="molecule type" value="Genomic_DNA"/>
</dbReference>
<feature type="transmembrane region" description="Helical" evidence="6">
    <location>
        <begin position="26"/>
        <end position="51"/>
    </location>
</feature>
<evidence type="ECO:0000256" key="6">
    <source>
        <dbReference type="SAM" id="Phobius"/>
    </source>
</evidence>
<proteinExistence type="predicted"/>
<dbReference type="GO" id="GO:0016020">
    <property type="term" value="C:membrane"/>
    <property type="evidence" value="ECO:0007669"/>
    <property type="project" value="UniProtKB-SubCell"/>
</dbReference>
<dbReference type="InterPro" id="IPR049453">
    <property type="entry name" value="Memb_transporter_dom"/>
</dbReference>
<keyword evidence="9" id="KW-1185">Reference proteome</keyword>
<feature type="transmembrane region" description="Helical" evidence="6">
    <location>
        <begin position="115"/>
        <end position="134"/>
    </location>
</feature>
<dbReference type="Pfam" id="PF13515">
    <property type="entry name" value="FUSC_2"/>
    <property type="match status" value="1"/>
</dbReference>
<dbReference type="AlphaFoldDB" id="A0AA37X8B4"/>
<dbReference type="RefSeq" id="WP_284230149.1">
    <property type="nucleotide sequence ID" value="NZ_BSUL01000001.1"/>
</dbReference>
<evidence type="ECO:0000256" key="5">
    <source>
        <dbReference type="SAM" id="Coils"/>
    </source>
</evidence>
<evidence type="ECO:0000256" key="1">
    <source>
        <dbReference type="ARBA" id="ARBA00004141"/>
    </source>
</evidence>
<protein>
    <submittedName>
        <fullName evidence="8">FUSC family protein</fullName>
    </submittedName>
</protein>
<keyword evidence="2 6" id="KW-0812">Transmembrane</keyword>
<evidence type="ECO:0000256" key="3">
    <source>
        <dbReference type="ARBA" id="ARBA00022989"/>
    </source>
</evidence>
<evidence type="ECO:0000256" key="2">
    <source>
        <dbReference type="ARBA" id="ARBA00022692"/>
    </source>
</evidence>
<evidence type="ECO:0000259" key="7">
    <source>
        <dbReference type="Pfam" id="PF13515"/>
    </source>
</evidence>
<feature type="transmembrane region" description="Helical" evidence="6">
    <location>
        <begin position="140"/>
        <end position="161"/>
    </location>
</feature>
<feature type="transmembrane region" description="Helical" evidence="6">
    <location>
        <begin position="63"/>
        <end position="83"/>
    </location>
</feature>
<organism evidence="8 9">
    <name type="scientific">Arenivirga flava</name>
    <dbReference type="NCBI Taxonomy" id="1930060"/>
    <lineage>
        <taxon>Bacteria</taxon>
        <taxon>Bacillati</taxon>
        <taxon>Actinomycetota</taxon>
        <taxon>Actinomycetes</taxon>
        <taxon>Micrococcales</taxon>
        <taxon>Microbacteriaceae</taxon>
        <taxon>Arenivirga</taxon>
    </lineage>
</organism>
<evidence type="ECO:0000256" key="4">
    <source>
        <dbReference type="ARBA" id="ARBA00023136"/>
    </source>
</evidence>
<name>A0AA37X8B4_9MICO</name>
<gene>
    <name evidence="8" type="ORF">GCM10025874_07470</name>
</gene>
<comment type="caution">
    <text evidence="8">The sequence shown here is derived from an EMBL/GenBank/DDBJ whole genome shotgun (WGS) entry which is preliminary data.</text>
</comment>
<keyword evidence="4 6" id="KW-0472">Membrane</keyword>
<keyword evidence="5" id="KW-0175">Coiled coil</keyword>
<dbReference type="Proteomes" id="UP001157160">
    <property type="component" value="Unassembled WGS sequence"/>
</dbReference>
<evidence type="ECO:0000313" key="8">
    <source>
        <dbReference type="EMBL" id="GMA27494.1"/>
    </source>
</evidence>
<accession>A0AA37X8B4</accession>
<sequence>MTAAASFRAATRPPILQVAKTAAATLLAWFACTLVFPEQLPVFGAIAALLCVQPSVTQSVGRAVERVVGVIVGVAVASGALFVFGTASWLFIVAIVASALLGWAARMTTPSSNQIAITAMLVLALGGATQGYALERIVETAIGAAIGLIVNAVIAAPVLVTPAHQALLALREGTAGAMDRLALELGGAPEQSDLRGALVEARALRERMQEVVEQLAASTESLALNPRRSRWKDAAERDQAMARLLNPIVQQVAGMTRAVHDHAAPGLLEEPAIAGIAEELRRAAHDLRTLGEPSAAAEPPALTRPFTVVQPHPLHWIVLGSLLEDLRRIREAIVEARDAS</sequence>
<feature type="transmembrane region" description="Helical" evidence="6">
    <location>
        <begin position="89"/>
        <end position="108"/>
    </location>
</feature>
<feature type="domain" description="Integral membrane bound transporter" evidence="7">
    <location>
        <begin position="28"/>
        <end position="150"/>
    </location>
</feature>
<reference evidence="8 9" key="1">
    <citation type="journal article" date="2014" name="Int. J. Syst. Evol. Microbiol.">
        <title>Complete genome sequence of Corynebacterium casei LMG S-19264T (=DSM 44701T), isolated from a smear-ripened cheese.</title>
        <authorList>
            <consortium name="US DOE Joint Genome Institute (JGI-PGF)"/>
            <person name="Walter F."/>
            <person name="Albersmeier A."/>
            <person name="Kalinowski J."/>
            <person name="Ruckert C."/>
        </authorList>
    </citation>
    <scope>NUCLEOTIDE SEQUENCE [LARGE SCALE GENOMIC DNA]</scope>
    <source>
        <strain evidence="8 9">NBRC 112289</strain>
    </source>
</reference>